<name>A0AAV9W4B9_9PEZI</name>
<comment type="subcellular location">
    <subcellularLocation>
        <location evidence="1">Membrane</location>
        <topology evidence="1">Multi-pass membrane protein</topology>
    </subcellularLocation>
</comment>
<keyword evidence="4" id="KW-1133">Transmembrane helix</keyword>
<evidence type="ECO:0000256" key="5">
    <source>
        <dbReference type="ARBA" id="ARBA00023136"/>
    </source>
</evidence>
<evidence type="ECO:0000256" key="1">
    <source>
        <dbReference type="ARBA" id="ARBA00004141"/>
    </source>
</evidence>
<evidence type="ECO:0000256" key="6">
    <source>
        <dbReference type="SAM" id="SignalP"/>
    </source>
</evidence>
<organism evidence="7 8">
    <name type="scientific">Arthrobotrys musiformis</name>
    <dbReference type="NCBI Taxonomy" id="47236"/>
    <lineage>
        <taxon>Eukaryota</taxon>
        <taxon>Fungi</taxon>
        <taxon>Dikarya</taxon>
        <taxon>Ascomycota</taxon>
        <taxon>Pezizomycotina</taxon>
        <taxon>Orbiliomycetes</taxon>
        <taxon>Orbiliales</taxon>
        <taxon>Orbiliaceae</taxon>
        <taxon>Arthrobotrys</taxon>
    </lineage>
</organism>
<evidence type="ECO:0000256" key="2">
    <source>
        <dbReference type="ARBA" id="ARBA00006824"/>
    </source>
</evidence>
<protein>
    <submittedName>
        <fullName evidence="7">Uncharacterized protein</fullName>
    </submittedName>
</protein>
<evidence type="ECO:0000256" key="3">
    <source>
        <dbReference type="ARBA" id="ARBA00022692"/>
    </source>
</evidence>
<reference evidence="7 8" key="1">
    <citation type="submission" date="2023-08" db="EMBL/GenBank/DDBJ databases">
        <authorList>
            <person name="Palmer J.M."/>
        </authorList>
    </citation>
    <scope>NUCLEOTIDE SEQUENCE [LARGE SCALE GENOMIC DNA]</scope>
    <source>
        <strain evidence="7 8">TWF481</strain>
    </source>
</reference>
<gene>
    <name evidence="7" type="ORF">TWF481_009307</name>
</gene>
<dbReference type="EMBL" id="JAVHJL010000006">
    <property type="protein sequence ID" value="KAK6501469.1"/>
    <property type="molecule type" value="Genomic_DNA"/>
</dbReference>
<dbReference type="GO" id="GO:0016020">
    <property type="term" value="C:membrane"/>
    <property type="evidence" value="ECO:0007669"/>
    <property type="project" value="UniProtKB-SubCell"/>
</dbReference>
<dbReference type="Proteomes" id="UP001370758">
    <property type="component" value="Unassembled WGS sequence"/>
</dbReference>
<keyword evidence="8" id="KW-1185">Reference proteome</keyword>
<dbReference type="AlphaFoldDB" id="A0AAV9W4B9"/>
<sequence>MSKSTLPMLAELLALTAASYVVSQALKSYTTEKPFLDVFEVPVFIDVLLYNVFKVPAHMAWNVFLDDMFDPKKPSPKPKNKKEKDEKEDIAQAPKLPTKIAWKSVLVKLFFNQTLWSGLVNASVIAFMSFRRRTRAGTMSYEDVYGDLQRGFWPLYKDALKVWPLINMVALIAFDAMPRMRFLTIANFFWSVYLILVVT</sequence>
<comment type="similarity">
    <text evidence="2">Belongs to the peroxisomal membrane protein PXMP2/4 family.</text>
</comment>
<feature type="chain" id="PRO_5043754364" evidence="6">
    <location>
        <begin position="19"/>
        <end position="199"/>
    </location>
</feature>
<comment type="caution">
    <text evidence="7">The sequence shown here is derived from an EMBL/GenBank/DDBJ whole genome shotgun (WGS) entry which is preliminary data.</text>
</comment>
<dbReference type="InterPro" id="IPR007248">
    <property type="entry name" value="Mpv17_PMP22"/>
</dbReference>
<keyword evidence="3" id="KW-0812">Transmembrane</keyword>
<evidence type="ECO:0000313" key="8">
    <source>
        <dbReference type="Proteomes" id="UP001370758"/>
    </source>
</evidence>
<evidence type="ECO:0000313" key="7">
    <source>
        <dbReference type="EMBL" id="KAK6501469.1"/>
    </source>
</evidence>
<accession>A0AAV9W4B9</accession>
<proteinExistence type="inferred from homology"/>
<feature type="signal peptide" evidence="6">
    <location>
        <begin position="1"/>
        <end position="18"/>
    </location>
</feature>
<dbReference type="Pfam" id="PF04117">
    <property type="entry name" value="Mpv17_PMP22"/>
    <property type="match status" value="1"/>
</dbReference>
<evidence type="ECO:0000256" key="4">
    <source>
        <dbReference type="ARBA" id="ARBA00022989"/>
    </source>
</evidence>
<keyword evidence="5" id="KW-0472">Membrane</keyword>
<keyword evidence="6" id="KW-0732">Signal</keyword>